<dbReference type="AlphaFoldDB" id="A0AAE5HBA5"/>
<accession>A0AAE5HBA5</accession>
<dbReference type="EMBL" id="JABTDW010000001">
    <property type="protein sequence ID" value="NSB17421.1"/>
    <property type="molecule type" value="Genomic_DNA"/>
</dbReference>
<organism evidence="2 3">
    <name type="scientific">Clostridium beijerinckii</name>
    <name type="common">Clostridium MP</name>
    <dbReference type="NCBI Taxonomy" id="1520"/>
    <lineage>
        <taxon>Bacteria</taxon>
        <taxon>Bacillati</taxon>
        <taxon>Bacillota</taxon>
        <taxon>Clostridia</taxon>
        <taxon>Eubacteriales</taxon>
        <taxon>Clostridiaceae</taxon>
        <taxon>Clostridium</taxon>
    </lineage>
</organism>
<keyword evidence="1" id="KW-1133">Transmembrane helix</keyword>
<dbReference type="Pfam" id="PF10960">
    <property type="entry name" value="Holin_BhlA"/>
    <property type="match status" value="1"/>
</dbReference>
<dbReference type="RefSeq" id="WP_077855474.1">
    <property type="nucleotide sequence ID" value="NZ_JABTDW010000001.1"/>
</dbReference>
<sequence length="66" mass="7739">MDELVKVALQQGLGYGLFVFLLIYVLRTTGDRENKYQSLLDKMTDKFNIVEDIKEDVKEIKSKIER</sequence>
<feature type="transmembrane region" description="Helical" evidence="1">
    <location>
        <begin position="12"/>
        <end position="30"/>
    </location>
</feature>
<evidence type="ECO:0000313" key="3">
    <source>
        <dbReference type="Proteomes" id="UP000822184"/>
    </source>
</evidence>
<name>A0AAE5HBA5_CLOBE</name>
<evidence type="ECO:0000313" key="2">
    <source>
        <dbReference type="EMBL" id="NSB17421.1"/>
    </source>
</evidence>
<protein>
    <recommendedName>
        <fullName evidence="4">UviB-like protein</fullName>
    </recommendedName>
</protein>
<evidence type="ECO:0008006" key="4">
    <source>
        <dbReference type="Google" id="ProtNLM"/>
    </source>
</evidence>
<proteinExistence type="predicted"/>
<gene>
    <name evidence="2" type="ORF">BCD95_005680</name>
</gene>
<evidence type="ECO:0000256" key="1">
    <source>
        <dbReference type="SAM" id="Phobius"/>
    </source>
</evidence>
<keyword evidence="1" id="KW-0812">Transmembrane</keyword>
<dbReference type="InterPro" id="IPR024405">
    <property type="entry name" value="Phage_BhlA/UviB"/>
</dbReference>
<keyword evidence="1" id="KW-0472">Membrane</keyword>
<dbReference type="Proteomes" id="UP000822184">
    <property type="component" value="Unassembled WGS sequence"/>
</dbReference>
<reference evidence="2" key="1">
    <citation type="submission" date="2020-06" db="EMBL/GenBank/DDBJ databases">
        <title>Genomic insights into acetone-butanol-ethanol (ABE) fermentation by sequencing solventogenic clostridia strains.</title>
        <authorList>
            <person name="Brown S."/>
        </authorList>
    </citation>
    <scope>NUCLEOTIDE SEQUENCE</scope>
    <source>
        <strain evidence="2">DJ123</strain>
    </source>
</reference>
<comment type="caution">
    <text evidence="2">The sequence shown here is derived from an EMBL/GenBank/DDBJ whole genome shotgun (WGS) entry which is preliminary data.</text>
</comment>